<reference evidence="1 2" key="1">
    <citation type="submission" date="2017-10" db="EMBL/GenBank/DDBJ databases">
        <title>Development of genomic resources for the powdery mildew, Erysiphe pulchra.</title>
        <authorList>
            <person name="Wadl P.A."/>
            <person name="Mack B.M."/>
            <person name="Moore G."/>
            <person name="Beltz S.B."/>
        </authorList>
    </citation>
    <scope>NUCLEOTIDE SEQUENCE [LARGE SCALE GENOMIC DNA]</scope>
    <source>
        <strain evidence="1">Cflorida</strain>
    </source>
</reference>
<organism evidence="1 2">
    <name type="scientific">Erysiphe pulchra</name>
    <dbReference type="NCBI Taxonomy" id="225359"/>
    <lineage>
        <taxon>Eukaryota</taxon>
        <taxon>Fungi</taxon>
        <taxon>Dikarya</taxon>
        <taxon>Ascomycota</taxon>
        <taxon>Pezizomycotina</taxon>
        <taxon>Leotiomycetes</taxon>
        <taxon>Erysiphales</taxon>
        <taxon>Erysiphaceae</taxon>
        <taxon>Erysiphe</taxon>
    </lineage>
</organism>
<proteinExistence type="predicted"/>
<sequence length="143" mass="16376">MSRRQFECEEFRLHPDSWKQVAHCRKMNLVWRDQIYVPVRYLGRSGFQVITISKSVSDIWIGISQNASSPSFGSVRNSITSGETRPHSSAIKIDFSSITSFNSGYRVWGDDCFLLTKNGTELIVWEFDAMDPEPSDHPLRTIS</sequence>
<evidence type="ECO:0000313" key="1">
    <source>
        <dbReference type="EMBL" id="POS82199.1"/>
    </source>
</evidence>
<dbReference type="EMBL" id="PEDP01003687">
    <property type="protein sequence ID" value="POS82199.1"/>
    <property type="molecule type" value="Genomic_DNA"/>
</dbReference>
<accession>A0A2S4PJI1</accession>
<protein>
    <submittedName>
        <fullName evidence="1">Uncharacterized protein</fullName>
    </submittedName>
</protein>
<evidence type="ECO:0000313" key="2">
    <source>
        <dbReference type="Proteomes" id="UP000237438"/>
    </source>
</evidence>
<feature type="non-terminal residue" evidence="1">
    <location>
        <position position="143"/>
    </location>
</feature>
<gene>
    <name evidence="1" type="ORF">EPUL_006461</name>
</gene>
<keyword evidence="2" id="KW-1185">Reference proteome</keyword>
<dbReference type="Proteomes" id="UP000237438">
    <property type="component" value="Unassembled WGS sequence"/>
</dbReference>
<dbReference type="AlphaFoldDB" id="A0A2S4PJI1"/>
<name>A0A2S4PJI1_9PEZI</name>
<comment type="caution">
    <text evidence="1">The sequence shown here is derived from an EMBL/GenBank/DDBJ whole genome shotgun (WGS) entry which is preliminary data.</text>
</comment>